<accession>A0AA86SU03</accession>
<evidence type="ECO:0000313" key="7">
    <source>
        <dbReference type="Proteomes" id="UP001189624"/>
    </source>
</evidence>
<keyword evidence="7" id="KW-1185">Reference proteome</keyword>
<dbReference type="CDD" id="cd03784">
    <property type="entry name" value="GT1_Gtf-like"/>
    <property type="match status" value="1"/>
</dbReference>
<gene>
    <name evidence="6" type="ORF">AYBTSS11_LOCUS15578</name>
</gene>
<evidence type="ECO:0000256" key="5">
    <source>
        <dbReference type="RuleBase" id="RU362057"/>
    </source>
</evidence>
<organism evidence="6 7">
    <name type="scientific">Sphenostylis stenocarpa</name>
    <dbReference type="NCBI Taxonomy" id="92480"/>
    <lineage>
        <taxon>Eukaryota</taxon>
        <taxon>Viridiplantae</taxon>
        <taxon>Streptophyta</taxon>
        <taxon>Embryophyta</taxon>
        <taxon>Tracheophyta</taxon>
        <taxon>Spermatophyta</taxon>
        <taxon>Magnoliopsida</taxon>
        <taxon>eudicotyledons</taxon>
        <taxon>Gunneridae</taxon>
        <taxon>Pentapetalae</taxon>
        <taxon>rosids</taxon>
        <taxon>fabids</taxon>
        <taxon>Fabales</taxon>
        <taxon>Fabaceae</taxon>
        <taxon>Papilionoideae</taxon>
        <taxon>50 kb inversion clade</taxon>
        <taxon>NPAAA clade</taxon>
        <taxon>indigoferoid/millettioid clade</taxon>
        <taxon>Phaseoleae</taxon>
        <taxon>Sphenostylis</taxon>
    </lineage>
</organism>
<dbReference type="SUPFAM" id="SSF53756">
    <property type="entry name" value="UDP-Glycosyltransferase/glycogen phosphorylase"/>
    <property type="match status" value="1"/>
</dbReference>
<evidence type="ECO:0000256" key="4">
    <source>
        <dbReference type="RuleBase" id="RU003718"/>
    </source>
</evidence>
<name>A0AA86SU03_9FABA</name>
<reference evidence="6" key="1">
    <citation type="submission" date="2023-10" db="EMBL/GenBank/DDBJ databases">
        <authorList>
            <person name="Domelevo Entfellner J.-B."/>
        </authorList>
    </citation>
    <scope>NUCLEOTIDE SEQUENCE</scope>
</reference>
<keyword evidence="3 4" id="KW-0808">Transferase</keyword>
<dbReference type="InterPro" id="IPR035595">
    <property type="entry name" value="UDP_glycos_trans_CS"/>
</dbReference>
<dbReference type="EMBL" id="OY731401">
    <property type="protein sequence ID" value="CAJ1952968.1"/>
    <property type="molecule type" value="Genomic_DNA"/>
</dbReference>
<keyword evidence="2 4" id="KW-0328">Glycosyltransferase</keyword>
<dbReference type="Gene3D" id="3.40.50.2000">
    <property type="entry name" value="Glycogen Phosphorylase B"/>
    <property type="match status" value="2"/>
</dbReference>
<evidence type="ECO:0000256" key="1">
    <source>
        <dbReference type="ARBA" id="ARBA00009995"/>
    </source>
</evidence>
<evidence type="ECO:0000313" key="6">
    <source>
        <dbReference type="EMBL" id="CAJ1952968.1"/>
    </source>
</evidence>
<evidence type="ECO:0000256" key="2">
    <source>
        <dbReference type="ARBA" id="ARBA00022676"/>
    </source>
</evidence>
<comment type="similarity">
    <text evidence="1 4">Belongs to the UDP-glycosyltransferase family.</text>
</comment>
<proteinExistence type="inferred from homology"/>
<dbReference type="Gramene" id="rna-AYBTSS11_LOCUS15578">
    <property type="protein sequence ID" value="CAJ1952968.1"/>
    <property type="gene ID" value="gene-AYBTSS11_LOCUS15578"/>
</dbReference>
<dbReference type="GO" id="GO:0035251">
    <property type="term" value="F:UDP-glucosyltransferase activity"/>
    <property type="evidence" value="ECO:0007669"/>
    <property type="project" value="InterPro"/>
</dbReference>
<evidence type="ECO:0000256" key="3">
    <source>
        <dbReference type="ARBA" id="ARBA00022679"/>
    </source>
</evidence>
<sequence>MVELGKLILIDHPSLSITILILTPPSTAALTHACQSNAQYISAVTATTPAIIFHHVPLGPLPLNSPSLPPHLVSLELSRHSTQNVAVALQTIAKTSNIKALVMDFLNFSNPKTLTGKLNANIPTFFYYTSGAFTLVVLLYFATVHQKQVQDQPFELHLPGLPAISSDNFPNGSPDPSSPINQVFNQIAETMRSSSGIIINTCEAMEEKPIAVLKEDGTMPPVFCVGPLVSASYGEEDKGCLSWLESQPSQSVVLLCFGSMGCFSRRQLKEIAIGLEKSEQRFLWVVRTEVEEKPSLEELMPEGFLQRTKGKGLVVLDWASQREILSHDSVGGFVTHCGWNSVLEAVCEGVPMVAWPLYAEQNLNRVIMVEEMKVALAVKEEKDGFVSGSELGERVRELMESDTGKEIRQRVFKMKLNAVEALCEGGTSRVALDKLATLWKMS</sequence>
<dbReference type="InterPro" id="IPR050481">
    <property type="entry name" value="UDP-glycosyltransf_plant"/>
</dbReference>
<protein>
    <recommendedName>
        <fullName evidence="5">Glycosyltransferase</fullName>
        <ecNumber evidence="5">2.4.1.-</ecNumber>
    </recommendedName>
</protein>
<dbReference type="EC" id="2.4.1.-" evidence="5"/>
<dbReference type="Proteomes" id="UP001189624">
    <property type="component" value="Chromosome 4"/>
</dbReference>
<dbReference type="PROSITE" id="PS00375">
    <property type="entry name" value="UDPGT"/>
    <property type="match status" value="1"/>
</dbReference>
<dbReference type="PANTHER" id="PTHR48048">
    <property type="entry name" value="GLYCOSYLTRANSFERASE"/>
    <property type="match status" value="1"/>
</dbReference>
<dbReference type="PANTHER" id="PTHR48048:SF33">
    <property type="entry name" value="ISOFLAVONE 7-O-GLUCOSYLTRANSFERASE 1"/>
    <property type="match status" value="1"/>
</dbReference>
<dbReference type="AlphaFoldDB" id="A0AA86SU03"/>
<dbReference type="Pfam" id="PF00201">
    <property type="entry name" value="UDPGT"/>
    <property type="match status" value="1"/>
</dbReference>
<dbReference type="FunFam" id="3.40.50.2000:FF:000020">
    <property type="entry name" value="Glycosyltransferase"/>
    <property type="match status" value="1"/>
</dbReference>
<dbReference type="InterPro" id="IPR002213">
    <property type="entry name" value="UDP_glucos_trans"/>
</dbReference>